<dbReference type="Proteomes" id="UP000193391">
    <property type="component" value="Unassembled WGS sequence"/>
</dbReference>
<dbReference type="InterPro" id="IPR039261">
    <property type="entry name" value="FNR_nucleotide-bd"/>
</dbReference>
<dbReference type="PANTHER" id="PTHR30157">
    <property type="entry name" value="FERRIC REDUCTASE, NADPH-DEPENDENT"/>
    <property type="match status" value="1"/>
</dbReference>
<name>A0A1Y2KZM6_9PROT</name>
<reference evidence="3 4" key="1">
    <citation type="submission" date="2014-03" db="EMBL/GenBank/DDBJ databases">
        <title>The draft genome sequence of Thalassospira mesophila JCM 18969.</title>
        <authorList>
            <person name="Lai Q."/>
            <person name="Shao Z."/>
        </authorList>
    </citation>
    <scope>NUCLEOTIDE SEQUENCE [LARGE SCALE GENOMIC DNA]</scope>
    <source>
        <strain evidence="3 4">JCM 18969</strain>
    </source>
</reference>
<accession>A0A1Y2KZM6</accession>
<feature type="domain" description="FAD-binding FR-type" evidence="2">
    <location>
        <begin position="10"/>
        <end position="114"/>
    </location>
</feature>
<dbReference type="Gene3D" id="2.40.30.10">
    <property type="entry name" value="Translation factors"/>
    <property type="match status" value="1"/>
</dbReference>
<evidence type="ECO:0000259" key="2">
    <source>
        <dbReference type="PROSITE" id="PS51384"/>
    </source>
</evidence>
<keyword evidence="4" id="KW-1185">Reference proteome</keyword>
<comment type="caution">
    <text evidence="3">The sequence shown here is derived from an EMBL/GenBank/DDBJ whole genome shotgun (WGS) entry which is preliminary data.</text>
</comment>
<sequence length="255" mass="28519">MPKPARPARPAPRQFDVIRKSSVTPNMLRITLGGEGMNTFPEDQPSAYVKLMFDTPGQQKPMLRTYTVRAQREDEIDIDFVLHEDGGPASRWAINCQPGDKITIGGPGPKKQLDPAADWIMIVGDMTALPAISVNLEQLPEHARGYAVIEVLSEADIQPLSKPEHVTIHWVINPHPGTNSDALHNVVTALNWADGKPSVWAACEFTGMQKLRHHFRNDRAIDKREMYISSYWKLGANEETHKSAKRDDAEREEAA</sequence>
<dbReference type="Pfam" id="PF04954">
    <property type="entry name" value="SIP"/>
    <property type="match status" value="1"/>
</dbReference>
<dbReference type="Gene3D" id="3.40.50.80">
    <property type="entry name" value="Nucleotide-binding domain of ferredoxin-NADP reductase (FNR) module"/>
    <property type="match status" value="1"/>
</dbReference>
<dbReference type="PROSITE" id="PS51384">
    <property type="entry name" value="FAD_FR"/>
    <property type="match status" value="1"/>
</dbReference>
<evidence type="ECO:0000256" key="1">
    <source>
        <dbReference type="ARBA" id="ARBA00035644"/>
    </source>
</evidence>
<dbReference type="InterPro" id="IPR017938">
    <property type="entry name" value="Riboflavin_synthase-like_b-brl"/>
</dbReference>
<dbReference type="RefSeq" id="WP_085583549.1">
    <property type="nucleotide sequence ID" value="NZ_JFKA01000005.1"/>
</dbReference>
<dbReference type="CDD" id="cd06193">
    <property type="entry name" value="siderophore_interacting"/>
    <property type="match status" value="1"/>
</dbReference>
<organism evidence="3 4">
    <name type="scientific">Thalassospira mesophila</name>
    <dbReference type="NCBI Taxonomy" id="1293891"/>
    <lineage>
        <taxon>Bacteria</taxon>
        <taxon>Pseudomonadati</taxon>
        <taxon>Pseudomonadota</taxon>
        <taxon>Alphaproteobacteria</taxon>
        <taxon>Rhodospirillales</taxon>
        <taxon>Thalassospiraceae</taxon>
        <taxon>Thalassospira</taxon>
    </lineage>
</organism>
<dbReference type="Pfam" id="PF08021">
    <property type="entry name" value="FAD_binding_9"/>
    <property type="match status" value="1"/>
</dbReference>
<dbReference type="EMBL" id="JFKA01000005">
    <property type="protein sequence ID" value="OSQ38056.1"/>
    <property type="molecule type" value="Genomic_DNA"/>
</dbReference>
<evidence type="ECO:0000313" key="4">
    <source>
        <dbReference type="Proteomes" id="UP000193391"/>
    </source>
</evidence>
<dbReference type="SUPFAM" id="SSF63380">
    <property type="entry name" value="Riboflavin synthase domain-like"/>
    <property type="match status" value="1"/>
</dbReference>
<dbReference type="AlphaFoldDB" id="A0A1Y2KZM6"/>
<evidence type="ECO:0000313" key="3">
    <source>
        <dbReference type="EMBL" id="OSQ38056.1"/>
    </source>
</evidence>
<dbReference type="PANTHER" id="PTHR30157:SF0">
    <property type="entry name" value="NADPH-DEPENDENT FERRIC-CHELATE REDUCTASE"/>
    <property type="match status" value="1"/>
</dbReference>
<dbReference type="GO" id="GO:0016491">
    <property type="term" value="F:oxidoreductase activity"/>
    <property type="evidence" value="ECO:0007669"/>
    <property type="project" value="InterPro"/>
</dbReference>
<comment type="similarity">
    <text evidence="1">Belongs to the SIP oxidoreductase family.</text>
</comment>
<dbReference type="InterPro" id="IPR017927">
    <property type="entry name" value="FAD-bd_FR_type"/>
</dbReference>
<dbReference type="InterPro" id="IPR007037">
    <property type="entry name" value="SIP_rossman_dom"/>
</dbReference>
<protein>
    <submittedName>
        <fullName evidence="3">Siderophore-interacting protein ViuB</fullName>
    </submittedName>
</protein>
<proteinExistence type="inferred from homology"/>
<dbReference type="InterPro" id="IPR039374">
    <property type="entry name" value="SIP_fam"/>
</dbReference>
<gene>
    <name evidence="3" type="ORF">TMES_13985</name>
</gene>
<dbReference type="InterPro" id="IPR013113">
    <property type="entry name" value="SIP_FAD-bd"/>
</dbReference>
<dbReference type="OrthoDB" id="9814826at2"/>
<dbReference type="STRING" id="1293891.TMES_13985"/>